<evidence type="ECO:0000256" key="1">
    <source>
        <dbReference type="ARBA" id="ARBA00004123"/>
    </source>
</evidence>
<dbReference type="EMBL" id="VNKQ01000009">
    <property type="protein sequence ID" value="KAG0648741.1"/>
    <property type="molecule type" value="Genomic_DNA"/>
</dbReference>
<feature type="compositionally biased region" description="Pro residues" evidence="7">
    <location>
        <begin position="1"/>
        <end position="11"/>
    </location>
</feature>
<comment type="caution">
    <text evidence="8">The sequence shown here is derived from an EMBL/GenBank/DDBJ whole genome shotgun (WGS) entry which is preliminary data.</text>
</comment>
<keyword evidence="6" id="KW-0539">Nucleus</keyword>
<evidence type="ECO:0000256" key="7">
    <source>
        <dbReference type="SAM" id="MobiDB-lite"/>
    </source>
</evidence>
<comment type="similarity">
    <text evidence="2">Belongs to the CENP-X/MHF2 family.</text>
</comment>
<evidence type="ECO:0000256" key="4">
    <source>
        <dbReference type="ARBA" id="ARBA00023125"/>
    </source>
</evidence>
<dbReference type="GO" id="GO:0071821">
    <property type="term" value="C:FANCM-MHF complex"/>
    <property type="evidence" value="ECO:0007669"/>
    <property type="project" value="TreeGrafter"/>
</dbReference>
<dbReference type="GO" id="GO:0051382">
    <property type="term" value="P:kinetochore assembly"/>
    <property type="evidence" value="ECO:0007669"/>
    <property type="project" value="InterPro"/>
</dbReference>
<name>A0A9P6VII1_9HELO</name>
<sequence>MPPKAFKPPRPSSMFGVSKSKKPKTTTRKSIGSTTPKPRSTTKAKSKEQENPKARKSNGLHVPRVSGLPSLSPDSEESGDDPFASSKPSPSHDEDSIDIDSQDSGSEEREDPAEEEERREGIPSDLLARLLHENFKEEGTRLSKDASKAVGKYMETFVREALARAAFARVEAEEKSGVADGFLQVEDLEVLAPQLLLDF</sequence>
<dbReference type="GO" id="GO:0046982">
    <property type="term" value="F:protein heterodimerization activity"/>
    <property type="evidence" value="ECO:0007669"/>
    <property type="project" value="InterPro"/>
</dbReference>
<dbReference type="Gene3D" id="1.10.20.10">
    <property type="entry name" value="Histone, subunit A"/>
    <property type="match status" value="1"/>
</dbReference>
<protein>
    <recommendedName>
        <fullName evidence="10">Centromere protein X</fullName>
    </recommendedName>
</protein>
<accession>A0A9P6VII1</accession>
<evidence type="ECO:0000313" key="8">
    <source>
        <dbReference type="EMBL" id="KAG0648741.1"/>
    </source>
</evidence>
<dbReference type="AlphaFoldDB" id="A0A9P6VII1"/>
<keyword evidence="4" id="KW-0238">DNA-binding</keyword>
<dbReference type="GO" id="GO:0031297">
    <property type="term" value="P:replication fork processing"/>
    <property type="evidence" value="ECO:0007669"/>
    <property type="project" value="TreeGrafter"/>
</dbReference>
<evidence type="ECO:0008006" key="10">
    <source>
        <dbReference type="Google" id="ProtNLM"/>
    </source>
</evidence>
<evidence type="ECO:0000256" key="5">
    <source>
        <dbReference type="ARBA" id="ARBA00023204"/>
    </source>
</evidence>
<feature type="region of interest" description="Disordered" evidence="7">
    <location>
        <begin position="1"/>
        <end position="126"/>
    </location>
</feature>
<comment type="subcellular location">
    <subcellularLocation>
        <location evidence="1">Nucleus</location>
    </subcellularLocation>
</comment>
<evidence type="ECO:0000256" key="2">
    <source>
        <dbReference type="ARBA" id="ARBA00009359"/>
    </source>
</evidence>
<gene>
    <name evidence="8" type="ORF">D0Z07_4749</name>
</gene>
<dbReference type="Pfam" id="PF09415">
    <property type="entry name" value="CENP-X"/>
    <property type="match status" value="1"/>
</dbReference>
<dbReference type="CDD" id="cd22921">
    <property type="entry name" value="HFD_CENP-X"/>
    <property type="match status" value="1"/>
</dbReference>
<reference evidence="8" key="1">
    <citation type="submission" date="2019-07" db="EMBL/GenBank/DDBJ databases">
        <title>Hyphodiscus hymeniophilus genome sequencing and assembly.</title>
        <authorList>
            <person name="Kramer G."/>
            <person name="Nodwell J."/>
        </authorList>
    </citation>
    <scope>NUCLEOTIDE SEQUENCE</scope>
    <source>
        <strain evidence="8">ATCC 34498</strain>
    </source>
</reference>
<dbReference type="InterPro" id="IPR018552">
    <property type="entry name" value="CENP-X"/>
</dbReference>
<proteinExistence type="inferred from homology"/>
<keyword evidence="9" id="KW-1185">Reference proteome</keyword>
<dbReference type="Proteomes" id="UP000785200">
    <property type="component" value="Unassembled WGS sequence"/>
</dbReference>
<dbReference type="OrthoDB" id="2500381at2759"/>
<keyword evidence="5" id="KW-0234">DNA repair</keyword>
<keyword evidence="3" id="KW-0227">DNA damage</keyword>
<feature type="compositionally biased region" description="Polar residues" evidence="7">
    <location>
        <begin position="31"/>
        <end position="43"/>
    </location>
</feature>
<evidence type="ECO:0000256" key="3">
    <source>
        <dbReference type="ARBA" id="ARBA00022763"/>
    </source>
</evidence>
<dbReference type="InterPro" id="IPR009072">
    <property type="entry name" value="Histone-fold"/>
</dbReference>
<evidence type="ECO:0000256" key="6">
    <source>
        <dbReference type="ARBA" id="ARBA00023242"/>
    </source>
</evidence>
<dbReference type="GO" id="GO:0000712">
    <property type="term" value="P:resolution of meiotic recombination intermediates"/>
    <property type="evidence" value="ECO:0007669"/>
    <property type="project" value="TreeGrafter"/>
</dbReference>
<organism evidence="8 9">
    <name type="scientific">Hyphodiscus hymeniophilus</name>
    <dbReference type="NCBI Taxonomy" id="353542"/>
    <lineage>
        <taxon>Eukaryota</taxon>
        <taxon>Fungi</taxon>
        <taxon>Dikarya</taxon>
        <taxon>Ascomycota</taxon>
        <taxon>Pezizomycotina</taxon>
        <taxon>Leotiomycetes</taxon>
        <taxon>Helotiales</taxon>
        <taxon>Hyphodiscaceae</taxon>
        <taxon>Hyphodiscus</taxon>
    </lineage>
</organism>
<dbReference type="PANTHER" id="PTHR28680:SF1">
    <property type="entry name" value="CENTROMERE PROTEIN X"/>
    <property type="match status" value="1"/>
</dbReference>
<dbReference type="PANTHER" id="PTHR28680">
    <property type="entry name" value="CENTROMERE PROTEIN X"/>
    <property type="match status" value="1"/>
</dbReference>
<dbReference type="GO" id="GO:0006281">
    <property type="term" value="P:DNA repair"/>
    <property type="evidence" value="ECO:0007669"/>
    <property type="project" value="UniProtKB-KW"/>
</dbReference>
<dbReference type="GO" id="GO:0003677">
    <property type="term" value="F:DNA binding"/>
    <property type="evidence" value="ECO:0007669"/>
    <property type="project" value="UniProtKB-KW"/>
</dbReference>
<evidence type="ECO:0000313" key="9">
    <source>
        <dbReference type="Proteomes" id="UP000785200"/>
    </source>
</evidence>